<dbReference type="GO" id="GO:0008872">
    <property type="term" value="F:glucarate dehydratase activity"/>
    <property type="evidence" value="ECO:0007669"/>
    <property type="project" value="UniProtKB-UniRule"/>
</dbReference>
<dbReference type="SFLD" id="SFLDF00005">
    <property type="entry name" value="glucarate_dehydratase"/>
    <property type="match status" value="1"/>
</dbReference>
<dbReference type="AlphaFoldDB" id="A1VLB8"/>
<comment type="catalytic activity">
    <reaction evidence="1">
        <text>D-glucarate = 5-dehydro-4-deoxy-D-glucarate + H2O</text>
        <dbReference type="Rhea" id="RHEA:14573"/>
        <dbReference type="ChEBI" id="CHEBI:15377"/>
        <dbReference type="ChEBI" id="CHEBI:30612"/>
        <dbReference type="ChEBI" id="CHEBI:42819"/>
        <dbReference type="EC" id="4.2.1.40"/>
    </reaction>
</comment>
<feature type="binding site" evidence="11">
    <location>
        <position position="102"/>
    </location>
    <ligand>
        <name>substrate</name>
    </ligand>
</feature>
<evidence type="ECO:0000313" key="15">
    <source>
        <dbReference type="Proteomes" id="UP000000644"/>
    </source>
</evidence>
<dbReference type="NCBIfam" id="TIGR03247">
    <property type="entry name" value="glucar-dehydr"/>
    <property type="match status" value="1"/>
</dbReference>
<feature type="binding site" evidence="11">
    <location>
        <position position="149"/>
    </location>
    <ligand>
        <name>substrate</name>
    </ligand>
</feature>
<dbReference type="Gene3D" id="3.30.390.10">
    <property type="entry name" value="Enolase-like, N-terminal domain"/>
    <property type="match status" value="1"/>
</dbReference>
<dbReference type="GO" id="GO:0042838">
    <property type="term" value="P:D-glucarate catabolic process"/>
    <property type="evidence" value="ECO:0007669"/>
    <property type="project" value="UniProtKB-UniPathway"/>
</dbReference>
<protein>
    <recommendedName>
        <fullName evidence="5 9">Glucarate dehydratase</fullName>
        <ecNumber evidence="5 9">4.2.1.40</ecNumber>
    </recommendedName>
</protein>
<evidence type="ECO:0000256" key="3">
    <source>
        <dbReference type="ARBA" id="ARBA00005183"/>
    </source>
</evidence>
<keyword evidence="8 14" id="KW-0456">Lyase</keyword>
<feature type="binding site" evidence="11">
    <location>
        <begin position="338"/>
        <end position="340"/>
    </location>
    <ligand>
        <name>substrate</name>
    </ligand>
</feature>
<evidence type="ECO:0000256" key="8">
    <source>
        <dbReference type="ARBA" id="ARBA00023239"/>
    </source>
</evidence>
<dbReference type="PANTHER" id="PTHR48080:SF4">
    <property type="entry name" value="GLUCARATE DEHYDRATASE"/>
    <property type="match status" value="1"/>
</dbReference>
<keyword evidence="15" id="KW-1185">Reference proteome</keyword>
<dbReference type="SFLD" id="SFLDS00001">
    <property type="entry name" value="Enolase"/>
    <property type="match status" value="1"/>
</dbReference>
<keyword evidence="7 12" id="KW-0460">Magnesium</keyword>
<dbReference type="GO" id="GO:0000287">
    <property type="term" value="F:magnesium ion binding"/>
    <property type="evidence" value="ECO:0007669"/>
    <property type="project" value="UniProtKB-UniRule"/>
</dbReference>
<comment type="similarity">
    <text evidence="4">Belongs to the mandelate racemase/muconate lactonizing enzyme family. GlucD subfamily.</text>
</comment>
<evidence type="ECO:0000256" key="7">
    <source>
        <dbReference type="ARBA" id="ARBA00022842"/>
    </source>
</evidence>
<evidence type="ECO:0000256" key="2">
    <source>
        <dbReference type="ARBA" id="ARBA00001946"/>
    </source>
</evidence>
<evidence type="ECO:0000256" key="10">
    <source>
        <dbReference type="PIRSR" id="PIRSR617653-1"/>
    </source>
</evidence>
<organism evidence="14 15">
    <name type="scientific">Polaromonas naphthalenivorans (strain CJ2)</name>
    <dbReference type="NCBI Taxonomy" id="365044"/>
    <lineage>
        <taxon>Bacteria</taxon>
        <taxon>Pseudomonadati</taxon>
        <taxon>Pseudomonadota</taxon>
        <taxon>Betaproteobacteria</taxon>
        <taxon>Burkholderiales</taxon>
        <taxon>Comamonadaceae</taxon>
        <taxon>Polaromonas</taxon>
    </lineage>
</organism>
<feature type="binding site" evidence="12">
    <location>
        <position position="234"/>
    </location>
    <ligand>
        <name>Mg(2+)</name>
        <dbReference type="ChEBI" id="CHEBI:18420"/>
    </ligand>
</feature>
<feature type="domain" description="Mandelate racemase/muconate lactonizing enzyme C-terminal" evidence="13">
    <location>
        <begin position="184"/>
        <end position="284"/>
    </location>
</feature>
<dbReference type="RefSeq" id="WP_011800540.1">
    <property type="nucleotide sequence ID" value="NC_008781.1"/>
</dbReference>
<evidence type="ECO:0000256" key="11">
    <source>
        <dbReference type="PIRSR" id="PIRSR617653-2"/>
    </source>
</evidence>
<evidence type="ECO:0000256" key="9">
    <source>
        <dbReference type="NCBIfam" id="TIGR03247"/>
    </source>
</evidence>
<dbReference type="UniPathway" id="UPA00564">
    <property type="reaction ID" value="UER00627"/>
</dbReference>
<feature type="active site" description="Proton acceptor" evidence="10">
    <location>
        <position position="338"/>
    </location>
</feature>
<dbReference type="Proteomes" id="UP000000644">
    <property type="component" value="Chromosome"/>
</dbReference>
<dbReference type="InterPro" id="IPR017653">
    <property type="entry name" value="Glucarate_dehydratase"/>
</dbReference>
<feature type="binding site" evidence="11">
    <location>
        <position position="204"/>
    </location>
    <ligand>
        <name>substrate</name>
    </ligand>
</feature>
<dbReference type="EC" id="4.2.1.40" evidence="5 9"/>
<evidence type="ECO:0000256" key="12">
    <source>
        <dbReference type="PIRSR" id="PIRSR617653-3"/>
    </source>
</evidence>
<comment type="pathway">
    <text evidence="3">Carbohydrate acid metabolism; D-glucarate degradation; 2,5-dioxopentanoate from D-glucarate: step 1/2.</text>
</comment>
<feature type="binding site" evidence="12">
    <location>
        <position position="265"/>
    </location>
    <ligand>
        <name>Mg(2+)</name>
        <dbReference type="ChEBI" id="CHEBI:18420"/>
    </ligand>
</feature>
<evidence type="ECO:0000259" key="13">
    <source>
        <dbReference type="SMART" id="SM00922"/>
    </source>
</evidence>
<reference evidence="15" key="1">
    <citation type="journal article" date="2009" name="Environ. Microbiol.">
        <title>The genome of Polaromonas naphthalenivorans strain CJ2, isolated from coal tar-contaminated sediment, reveals physiological and metabolic versatility and evolution through extensive horizontal gene transfer.</title>
        <authorList>
            <person name="Yagi J.M."/>
            <person name="Sims D."/>
            <person name="Brettin T."/>
            <person name="Bruce D."/>
            <person name="Madsen E.L."/>
        </authorList>
    </citation>
    <scope>NUCLEOTIDE SEQUENCE [LARGE SCALE GENOMIC DNA]</scope>
    <source>
        <strain evidence="15">CJ2</strain>
    </source>
</reference>
<dbReference type="KEGG" id="pna:Pnap_1130"/>
<evidence type="ECO:0000256" key="4">
    <source>
        <dbReference type="ARBA" id="ARBA00009938"/>
    </source>
</evidence>
<evidence type="ECO:0000256" key="6">
    <source>
        <dbReference type="ARBA" id="ARBA00022723"/>
    </source>
</evidence>
<evidence type="ECO:0000313" key="14">
    <source>
        <dbReference type="EMBL" id="ABM36446.1"/>
    </source>
</evidence>
<dbReference type="Gene3D" id="3.20.20.120">
    <property type="entry name" value="Enolase-like C-terminal domain"/>
    <property type="match status" value="1"/>
</dbReference>
<feature type="active site" description="Proton acceptor" evidence="10">
    <location>
        <position position="206"/>
    </location>
</feature>
<dbReference type="InterPro" id="IPR034598">
    <property type="entry name" value="GlucD-like"/>
</dbReference>
<proteinExistence type="inferred from homology"/>
<feature type="binding site" evidence="11">
    <location>
        <position position="420"/>
    </location>
    <ligand>
        <name>substrate</name>
    </ligand>
</feature>
<evidence type="ECO:0000256" key="5">
    <source>
        <dbReference type="ARBA" id="ARBA00011973"/>
    </source>
</evidence>
<feature type="binding site" evidence="11">
    <location>
        <position position="288"/>
    </location>
    <ligand>
        <name>substrate</name>
    </ligand>
</feature>
<feature type="binding site" evidence="12">
    <location>
        <position position="288"/>
    </location>
    <ligand>
        <name>Mg(2+)</name>
        <dbReference type="ChEBI" id="CHEBI:18420"/>
    </ligand>
</feature>
<feature type="binding site" evidence="11">
    <location>
        <begin position="234"/>
        <end position="236"/>
    </location>
    <ligand>
        <name>substrate</name>
    </ligand>
</feature>
<comment type="cofactor">
    <cofactor evidence="2 12">
        <name>Mg(2+)</name>
        <dbReference type="ChEBI" id="CHEBI:18420"/>
    </cofactor>
</comment>
<evidence type="ECO:0000256" key="1">
    <source>
        <dbReference type="ARBA" id="ARBA00001426"/>
    </source>
</evidence>
<dbReference type="SFLD" id="SFLDG00055">
    <property type="entry name" value="glucarate_dehydratase"/>
    <property type="match status" value="1"/>
</dbReference>
<feature type="binding site" evidence="11">
    <location>
        <position position="31"/>
    </location>
    <ligand>
        <name>substrate</name>
    </ligand>
</feature>
<dbReference type="eggNOG" id="COG4948">
    <property type="taxonomic scope" value="Bacteria"/>
</dbReference>
<dbReference type="InterPro" id="IPR013341">
    <property type="entry name" value="Mandelate_racemase_N_dom"/>
</dbReference>
<dbReference type="SUPFAM" id="SSF51604">
    <property type="entry name" value="Enolase C-terminal domain-like"/>
    <property type="match status" value="1"/>
</dbReference>
<dbReference type="Pfam" id="PF13378">
    <property type="entry name" value="MR_MLE_C"/>
    <property type="match status" value="1"/>
</dbReference>
<dbReference type="OrthoDB" id="193563at2"/>
<sequence>MPTHSTPLITDLQVIPVAGRDSMLLNLSGAHGPFFTRNLLILTDNAGRTGVGEVPGGEKIRQTLEDARALVVGQPIGDHQRVLQQMHQQFADRDSGGRGLQTFDLRTTIHAVTAVESALLDLLGQHLGVPVAALLGEGQQRGAVEMLGYLFFVGDRTQTGLAYNSEPGADNAWSRVRHETALTPEAVVRQAEAAHERYGFNDFKLKGGVLRGEEEIDAVTALHERFPQARVTLDPNGGWLLKDAIRLMRDMKNVVAYAEDPCGAEDGFSGREVMAEFRRATGLPTATNMIATDWRQLTHALALQSVDIPLADPHFWTMAGSVRVAQTCRDWGLTWGSHSNNHFDVSLAMFTHVAAAAPGRVTAIDTHWIWQDGQRLTKEPLQIVGGLVAVPKKPGLGVELDMAEVEKAHQLYKQHGLGSRDDAVAMQCLIPNWTFNPKRPAFDR</sequence>
<feature type="binding site" evidence="11">
    <location>
        <position position="367"/>
    </location>
    <ligand>
        <name>substrate</name>
    </ligand>
</feature>
<dbReference type="Pfam" id="PF02746">
    <property type="entry name" value="MR_MLE_N"/>
    <property type="match status" value="1"/>
</dbReference>
<name>A1VLB8_POLNA</name>
<dbReference type="InterPro" id="IPR013342">
    <property type="entry name" value="Mandelate_racemase_C"/>
</dbReference>
<dbReference type="EMBL" id="CP000529">
    <property type="protein sequence ID" value="ABM36446.1"/>
    <property type="molecule type" value="Genomic_DNA"/>
</dbReference>
<dbReference type="STRING" id="365044.Pnap_1130"/>
<dbReference type="SUPFAM" id="SSF54826">
    <property type="entry name" value="Enolase N-terminal domain-like"/>
    <property type="match status" value="1"/>
</dbReference>
<dbReference type="SMART" id="SM00922">
    <property type="entry name" value="MR_MLE"/>
    <property type="match status" value="1"/>
</dbReference>
<accession>A1VLB8</accession>
<dbReference type="InterPro" id="IPR034593">
    <property type="entry name" value="DgoD-like"/>
</dbReference>
<dbReference type="InterPro" id="IPR036849">
    <property type="entry name" value="Enolase-like_C_sf"/>
</dbReference>
<gene>
    <name evidence="14" type="ordered locus">Pnap_1130</name>
</gene>
<dbReference type="PANTHER" id="PTHR48080">
    <property type="entry name" value="D-GALACTONATE DEHYDRATASE-RELATED"/>
    <property type="match status" value="1"/>
</dbReference>
<dbReference type="HOGENOM" id="CLU_030273_9_0_4"/>
<dbReference type="CDD" id="cd03323">
    <property type="entry name" value="D-glucarate_dehydratase"/>
    <property type="match status" value="1"/>
</dbReference>
<dbReference type="InterPro" id="IPR029065">
    <property type="entry name" value="Enolase_C-like"/>
</dbReference>
<keyword evidence="6 12" id="KW-0479">Metal-binding</keyword>
<dbReference type="InterPro" id="IPR029017">
    <property type="entry name" value="Enolase-like_N"/>
</dbReference>